<dbReference type="Gene3D" id="1.10.10.10">
    <property type="entry name" value="Winged helix-like DNA-binding domain superfamily/Winged helix DNA-binding domain"/>
    <property type="match status" value="1"/>
</dbReference>
<dbReference type="EMBL" id="LMCB01000045">
    <property type="protein sequence ID" value="KZL16651.1"/>
    <property type="molecule type" value="Genomic_DNA"/>
</dbReference>
<dbReference type="AlphaFoldDB" id="A0A165WL09"/>
<organism evidence="1 2">
    <name type="scientific">Pseudovibrio axinellae</name>
    <dbReference type="NCBI Taxonomy" id="989403"/>
    <lineage>
        <taxon>Bacteria</taxon>
        <taxon>Pseudomonadati</taxon>
        <taxon>Pseudomonadota</taxon>
        <taxon>Alphaproteobacteria</taxon>
        <taxon>Hyphomicrobiales</taxon>
        <taxon>Stappiaceae</taxon>
        <taxon>Pseudovibrio</taxon>
    </lineage>
</organism>
<dbReference type="Pfam" id="PF01527">
    <property type="entry name" value="HTH_Tnp_1"/>
    <property type="match status" value="1"/>
</dbReference>
<dbReference type="SUPFAM" id="SSF48295">
    <property type="entry name" value="TrpR-like"/>
    <property type="match status" value="1"/>
</dbReference>
<dbReference type="Proteomes" id="UP000076577">
    <property type="component" value="Unassembled WGS sequence"/>
</dbReference>
<dbReference type="InterPro" id="IPR010921">
    <property type="entry name" value="Trp_repressor/repl_initiator"/>
</dbReference>
<comment type="caution">
    <text evidence="1">The sequence shown here is derived from an EMBL/GenBank/DDBJ whole genome shotgun (WGS) entry which is preliminary data.</text>
</comment>
<sequence length="96" mass="10649">MSRRPRRNHSPAFKAKVALAAIRGEKALSELAQDFDVHANQINQWKEQADSTIGTKGLENDGITRLIELSGIRDELQICGGGFTGRLLLFRVMTGR</sequence>
<accession>A0A165WL09</accession>
<protein>
    <submittedName>
        <fullName evidence="1">Transposase</fullName>
    </submittedName>
</protein>
<dbReference type="GO" id="GO:0043565">
    <property type="term" value="F:sequence-specific DNA binding"/>
    <property type="evidence" value="ECO:0007669"/>
    <property type="project" value="InterPro"/>
</dbReference>
<dbReference type="PATRIC" id="fig|989403.3.peg.3679"/>
<evidence type="ECO:0000313" key="1">
    <source>
        <dbReference type="EMBL" id="KZL16651.1"/>
    </source>
</evidence>
<reference evidence="1 2" key="1">
    <citation type="journal article" date="2016" name="Front. Microbiol.">
        <title>Comparative Genomic Analysis Reveals a Diverse Repertoire of Genes Involved in Prokaryote-Eukaryote Interactions within the Pseudovibrio Genus.</title>
        <authorList>
            <person name="Romano S."/>
            <person name="Fernandez-Guerra A."/>
            <person name="Reen F.J."/>
            <person name="Glockner F.O."/>
            <person name="Crowley S.P."/>
            <person name="O'Sullivan O."/>
            <person name="Cotter P.D."/>
            <person name="Adams C."/>
            <person name="Dobson A.D."/>
            <person name="O'Gara F."/>
        </authorList>
    </citation>
    <scope>NUCLEOTIDE SEQUENCE [LARGE SCALE GENOMIC DNA]</scope>
    <source>
        <strain evidence="1 2">Ad2</strain>
    </source>
</reference>
<dbReference type="InterPro" id="IPR036388">
    <property type="entry name" value="WH-like_DNA-bd_sf"/>
</dbReference>
<dbReference type="GO" id="GO:0004803">
    <property type="term" value="F:transposase activity"/>
    <property type="evidence" value="ECO:0007669"/>
    <property type="project" value="InterPro"/>
</dbReference>
<keyword evidence="2" id="KW-1185">Reference proteome</keyword>
<dbReference type="STRING" id="989403.SAMN05421798_11936"/>
<evidence type="ECO:0000313" key="2">
    <source>
        <dbReference type="Proteomes" id="UP000076577"/>
    </source>
</evidence>
<proteinExistence type="predicted"/>
<dbReference type="InterPro" id="IPR002514">
    <property type="entry name" value="Transposase_8"/>
</dbReference>
<name>A0A165WL09_9HYPH</name>
<gene>
    <name evidence="1" type="ORF">PsAD2_03415</name>
</gene>
<dbReference type="GO" id="GO:0006313">
    <property type="term" value="P:DNA transposition"/>
    <property type="evidence" value="ECO:0007669"/>
    <property type="project" value="InterPro"/>
</dbReference>